<dbReference type="Gene3D" id="3.40.50.300">
    <property type="entry name" value="P-loop containing nucleotide triphosphate hydrolases"/>
    <property type="match status" value="1"/>
</dbReference>
<dbReference type="STRING" id="645274.SAMN04487901_12135"/>
<dbReference type="PANTHER" id="PTHR32071:SF121">
    <property type="entry name" value="SIGMA L-DEPENDENT TRANSCRIPTIONAL REGULATOR YQIR-RELATED"/>
    <property type="match status" value="1"/>
</dbReference>
<dbReference type="PROSITE" id="PS50045">
    <property type="entry name" value="SIGMA54_INTERACT_4"/>
    <property type="match status" value="1"/>
</dbReference>
<evidence type="ECO:0000256" key="4">
    <source>
        <dbReference type="ARBA" id="ARBA00023125"/>
    </source>
</evidence>
<dbReference type="Pfam" id="PF02954">
    <property type="entry name" value="HTH_8"/>
    <property type="match status" value="1"/>
</dbReference>
<dbReference type="GO" id="GO:0019867">
    <property type="term" value="C:outer membrane"/>
    <property type="evidence" value="ECO:0007669"/>
    <property type="project" value="InterPro"/>
</dbReference>
<dbReference type="Proteomes" id="UP000198779">
    <property type="component" value="Unassembled WGS sequence"/>
</dbReference>
<dbReference type="Pfam" id="PF25601">
    <property type="entry name" value="AAA_lid_14"/>
    <property type="match status" value="1"/>
</dbReference>
<dbReference type="InterPro" id="IPR003593">
    <property type="entry name" value="AAA+_ATPase"/>
</dbReference>
<dbReference type="Gene3D" id="1.10.10.60">
    <property type="entry name" value="Homeodomain-like"/>
    <property type="match status" value="1"/>
</dbReference>
<evidence type="ECO:0000256" key="7">
    <source>
        <dbReference type="SAM" id="Phobius"/>
    </source>
</evidence>
<organism evidence="9 10">
    <name type="scientific">Prevotella communis</name>
    <dbReference type="NCBI Taxonomy" id="2913614"/>
    <lineage>
        <taxon>Bacteria</taxon>
        <taxon>Pseudomonadati</taxon>
        <taxon>Bacteroidota</taxon>
        <taxon>Bacteroidia</taxon>
        <taxon>Bacteroidales</taxon>
        <taxon>Prevotellaceae</taxon>
        <taxon>Prevotella</taxon>
    </lineage>
</organism>
<dbReference type="Pfam" id="PF00158">
    <property type="entry name" value="Sigma54_activat"/>
    <property type="match status" value="1"/>
</dbReference>
<dbReference type="PRINTS" id="PR01590">
    <property type="entry name" value="HTHFIS"/>
</dbReference>
<dbReference type="PROSITE" id="PS00675">
    <property type="entry name" value="SIGMA54_INTERACT_1"/>
    <property type="match status" value="1"/>
</dbReference>
<gene>
    <name evidence="9" type="ORF">SAMN04487901_12135</name>
</gene>
<dbReference type="InterPro" id="IPR058031">
    <property type="entry name" value="AAA_lid_NorR"/>
</dbReference>
<dbReference type="FunFam" id="3.40.50.300:FF:000006">
    <property type="entry name" value="DNA-binding transcriptional regulator NtrC"/>
    <property type="match status" value="1"/>
</dbReference>
<dbReference type="InterPro" id="IPR007485">
    <property type="entry name" value="LPS_assembly_LptE"/>
</dbReference>
<keyword evidence="3" id="KW-0805">Transcription regulation</keyword>
<keyword evidence="2" id="KW-0067">ATP-binding</keyword>
<dbReference type="InterPro" id="IPR002197">
    <property type="entry name" value="HTH_Fis"/>
</dbReference>
<keyword evidence="4" id="KW-0238">DNA-binding</keyword>
<keyword evidence="5" id="KW-0804">Transcription</keyword>
<keyword evidence="10" id="KW-1185">Reference proteome</keyword>
<proteinExistence type="predicted"/>
<accession>A0A1G8AZR1</accession>
<dbReference type="SMART" id="SM00382">
    <property type="entry name" value="AAA"/>
    <property type="match status" value="1"/>
</dbReference>
<dbReference type="InterPro" id="IPR025662">
    <property type="entry name" value="Sigma_54_int_dom_ATP-bd_1"/>
</dbReference>
<dbReference type="GO" id="GO:0043565">
    <property type="term" value="F:sequence-specific DNA binding"/>
    <property type="evidence" value="ECO:0007669"/>
    <property type="project" value="InterPro"/>
</dbReference>
<dbReference type="SUPFAM" id="SSF46689">
    <property type="entry name" value="Homeodomain-like"/>
    <property type="match status" value="1"/>
</dbReference>
<dbReference type="InterPro" id="IPR025943">
    <property type="entry name" value="Sigma_54_int_dom_ATP-bd_2"/>
</dbReference>
<evidence type="ECO:0000256" key="2">
    <source>
        <dbReference type="ARBA" id="ARBA00022840"/>
    </source>
</evidence>
<dbReference type="AlphaFoldDB" id="A0A1G8AZR1"/>
<feature type="transmembrane region" description="Helical" evidence="7">
    <location>
        <begin position="399"/>
        <end position="419"/>
    </location>
</feature>
<dbReference type="InterPro" id="IPR002078">
    <property type="entry name" value="Sigma_54_int"/>
</dbReference>
<sequence length="562" mass="64222">MNNAELQRIKQRYNIVGNCEALNHILDVALQVAPTDLSVLIVGESGVGKEIIPRVIHDNSPRKREKYFAINCGSIPEGTIDSELFGHVKGSYTGAINDSPGYFGVANKGTLFLDEVGELPLATQARLLRVLETGEYIPVGGTEIRKTDVRIVAATNVNIRQAISEGRFREDLYYRLNSIPIQMPALRERGEDIVLLFRLFAMQMAEKYHMERVTLTDEAKHMLMRYKWPGNVRQLKNITEQISVLSQERIITPQILSRFIPQDQETTQLAVIKNNSDHSFENEREILYKILFELRGNVNDMRREMSQLKKQMEDVKTSPSPAITPIQPIQPINPISPILEDAEAEEYIEPTPEQENLNLNDLSRQMLEKALERNNGNRKKAAQELGISDRTLYRRLKQYGLMLVFFISTLFMSSCYTFNGASIDYNKTKTIQIADFPLRTSYVWGPMASIFNNQLKDQYANHTKLIQVKRNGDLQISGEIVRYEQRNKSVSSEGYSAQTELSMTVNVRFTNNAKHDEDFERQFTATSTYETTQSLNAVQEELVTQMVKEITDQIFNATVANW</sequence>
<evidence type="ECO:0000256" key="6">
    <source>
        <dbReference type="SAM" id="Coils"/>
    </source>
</evidence>
<dbReference type="EMBL" id="FNCQ01000021">
    <property type="protein sequence ID" value="SDH26356.1"/>
    <property type="molecule type" value="Genomic_DNA"/>
</dbReference>
<reference evidence="10" key="1">
    <citation type="submission" date="2016-10" db="EMBL/GenBank/DDBJ databases">
        <authorList>
            <person name="Varghese N."/>
            <person name="Submissions S."/>
        </authorList>
    </citation>
    <scope>NUCLEOTIDE SEQUENCE [LARGE SCALE GENOMIC DNA]</scope>
    <source>
        <strain evidence="10">BP1-148</strain>
    </source>
</reference>
<dbReference type="GO" id="GO:0005524">
    <property type="term" value="F:ATP binding"/>
    <property type="evidence" value="ECO:0007669"/>
    <property type="project" value="UniProtKB-KW"/>
</dbReference>
<keyword evidence="7" id="KW-0472">Membrane</keyword>
<dbReference type="InterPro" id="IPR027417">
    <property type="entry name" value="P-loop_NTPase"/>
</dbReference>
<dbReference type="Gene3D" id="3.30.160.150">
    <property type="entry name" value="Lipoprotein like domain"/>
    <property type="match status" value="1"/>
</dbReference>
<dbReference type="SUPFAM" id="SSF52540">
    <property type="entry name" value="P-loop containing nucleoside triphosphate hydrolases"/>
    <property type="match status" value="1"/>
</dbReference>
<dbReference type="PANTHER" id="PTHR32071">
    <property type="entry name" value="TRANSCRIPTIONAL REGULATORY PROTEIN"/>
    <property type="match status" value="1"/>
</dbReference>
<dbReference type="Pfam" id="PF04390">
    <property type="entry name" value="LptE"/>
    <property type="match status" value="1"/>
</dbReference>
<dbReference type="GO" id="GO:0043165">
    <property type="term" value="P:Gram-negative-bacterium-type cell outer membrane assembly"/>
    <property type="evidence" value="ECO:0007669"/>
    <property type="project" value="InterPro"/>
</dbReference>
<evidence type="ECO:0000256" key="3">
    <source>
        <dbReference type="ARBA" id="ARBA00023015"/>
    </source>
</evidence>
<protein>
    <submittedName>
        <fullName evidence="9">Regulatory protein, Fis family</fullName>
    </submittedName>
</protein>
<name>A0A1G8AZR1_9BACT</name>
<evidence type="ECO:0000256" key="1">
    <source>
        <dbReference type="ARBA" id="ARBA00022741"/>
    </source>
</evidence>
<evidence type="ECO:0000259" key="8">
    <source>
        <dbReference type="PROSITE" id="PS50045"/>
    </source>
</evidence>
<feature type="domain" description="Sigma-54 factor interaction" evidence="8">
    <location>
        <begin position="15"/>
        <end position="244"/>
    </location>
</feature>
<keyword evidence="6" id="KW-0175">Coiled coil</keyword>
<evidence type="ECO:0000313" key="10">
    <source>
        <dbReference type="Proteomes" id="UP000198779"/>
    </source>
</evidence>
<dbReference type="GO" id="GO:0006355">
    <property type="term" value="P:regulation of DNA-templated transcription"/>
    <property type="evidence" value="ECO:0007669"/>
    <property type="project" value="InterPro"/>
</dbReference>
<dbReference type="InterPro" id="IPR025944">
    <property type="entry name" value="Sigma_54_int_dom_CS"/>
</dbReference>
<evidence type="ECO:0000313" key="9">
    <source>
        <dbReference type="EMBL" id="SDH26356.1"/>
    </source>
</evidence>
<dbReference type="PROSITE" id="PS00688">
    <property type="entry name" value="SIGMA54_INTERACT_3"/>
    <property type="match status" value="1"/>
</dbReference>
<keyword evidence="7" id="KW-1133">Transmembrane helix</keyword>
<dbReference type="CDD" id="cd00009">
    <property type="entry name" value="AAA"/>
    <property type="match status" value="1"/>
</dbReference>
<dbReference type="Gene3D" id="1.10.8.60">
    <property type="match status" value="1"/>
</dbReference>
<dbReference type="InterPro" id="IPR009057">
    <property type="entry name" value="Homeodomain-like_sf"/>
</dbReference>
<feature type="coiled-coil region" evidence="6">
    <location>
        <begin position="291"/>
        <end position="318"/>
    </location>
</feature>
<keyword evidence="1" id="KW-0547">Nucleotide-binding</keyword>
<evidence type="ECO:0000256" key="5">
    <source>
        <dbReference type="ARBA" id="ARBA00023163"/>
    </source>
</evidence>
<dbReference type="PROSITE" id="PS00676">
    <property type="entry name" value="SIGMA54_INTERACT_2"/>
    <property type="match status" value="1"/>
</dbReference>
<keyword evidence="7" id="KW-0812">Transmembrane</keyword>